<sequence length="166" mass="18941">MLKGPAFSLPMMADICAEKSLKLYMRTLFRTKAAKDCSNSEMRTLHSRALRAATSHSMKSDIVVLQMTMVDLLLAILHWLLSTFFGGQAFAFVGLVLWTIWTGALKPRLIPVDDIVRVAGDIIASYPDPELEAFARHKRAWNRSEGAKQTYWYRVRKAVRRRLQGR</sequence>
<organism evidence="2">
    <name type="scientific">Brucella pinnipedialis M292/94/1</name>
    <dbReference type="NCBI Taxonomy" id="520462"/>
    <lineage>
        <taxon>Bacteria</taxon>
        <taxon>Pseudomonadati</taxon>
        <taxon>Pseudomonadota</taxon>
        <taxon>Alphaproteobacteria</taxon>
        <taxon>Hyphomicrobiales</taxon>
        <taxon>Brucellaceae</taxon>
        <taxon>Brucella/Ochrobactrum group</taxon>
        <taxon>Brucella</taxon>
    </lineage>
</organism>
<feature type="transmembrane region" description="Helical" evidence="1">
    <location>
        <begin position="87"/>
        <end position="105"/>
    </location>
</feature>
<keyword evidence="1" id="KW-1133">Transmembrane helix</keyword>
<dbReference type="EMBL" id="EQ999534">
    <property type="protein sequence ID" value="EEZ28759.1"/>
    <property type="molecule type" value="Genomic_DNA"/>
</dbReference>
<accession>A0A0E1WXN7</accession>
<gene>
    <name evidence="2" type="ORF">BALG_02112</name>
</gene>
<evidence type="ECO:0000256" key="1">
    <source>
        <dbReference type="SAM" id="Phobius"/>
    </source>
</evidence>
<name>A0A0E1WXN7_9HYPH</name>
<keyword evidence="1" id="KW-0812">Transmembrane</keyword>
<evidence type="ECO:0000313" key="2">
    <source>
        <dbReference type="EMBL" id="EEZ28759.1"/>
    </source>
</evidence>
<dbReference type="HOGENOM" id="CLU_1683269_0_0_5"/>
<reference evidence="2" key="1">
    <citation type="submission" date="2009-01" db="EMBL/GenBank/DDBJ databases">
        <title>The Genome Sequence of Brucella pinnipedialis M292/94/1.</title>
        <authorList>
            <consortium name="The Broad Institute Genome Sequencing Platform"/>
            <person name="Ward D."/>
            <person name="Young S.K."/>
            <person name="Kodira C.D."/>
            <person name="Zeng Q."/>
            <person name="Koehrsen M."/>
            <person name="Alvarado L."/>
            <person name="Berlin A."/>
            <person name="Borenstein D."/>
            <person name="Chen Z."/>
            <person name="Engels R."/>
            <person name="Freedman E."/>
            <person name="Gellesch M."/>
            <person name="Goldberg J."/>
            <person name="Griggs A."/>
            <person name="Gujja S."/>
            <person name="Heiman D."/>
            <person name="Hepburn T."/>
            <person name="Howarth C."/>
            <person name="Jen D."/>
            <person name="Larson L."/>
            <person name="Lewis B."/>
            <person name="Mehta T."/>
            <person name="Park D."/>
            <person name="Pearson M."/>
            <person name="Roberts A."/>
            <person name="Saif S."/>
            <person name="Shea T."/>
            <person name="Shenoy N."/>
            <person name="Sisk P."/>
            <person name="Stolte C."/>
            <person name="Sykes S."/>
            <person name="Walk T."/>
            <person name="White J."/>
            <person name="Yandava C."/>
            <person name="Whatmore A.M."/>
            <person name="Perrett L.L."/>
            <person name="O'Callaghan D."/>
            <person name="Nusbaum C."/>
            <person name="Galagan J."/>
            <person name="Birren B."/>
        </authorList>
    </citation>
    <scope>NUCLEOTIDE SEQUENCE [LARGE SCALE GENOMIC DNA]</scope>
    <source>
        <strain evidence="2">M292/94/1</strain>
    </source>
</reference>
<protein>
    <submittedName>
        <fullName evidence="2">Uncharacterized protein</fullName>
    </submittedName>
</protein>
<proteinExistence type="predicted"/>
<dbReference type="AlphaFoldDB" id="A0A0E1WXN7"/>
<keyword evidence="1" id="KW-0472">Membrane</keyword>
<dbReference type="Proteomes" id="UP000004659">
    <property type="component" value="Unassembled WGS sequence"/>
</dbReference>